<proteinExistence type="predicted"/>
<dbReference type="EMBL" id="LKAM01000001">
    <property type="protein sequence ID" value="KUM50721.1"/>
    <property type="molecule type" value="Genomic_DNA"/>
</dbReference>
<sequence length="35" mass="4054">MPMQQKREQQLLCCALPERQQLCPTTATELPLLQL</sequence>
<gene>
    <name evidence="1" type="ORF">ABT39_MTgene565</name>
</gene>
<reference evidence="1" key="1">
    <citation type="journal article" date="2015" name="Genome Biol. Evol.">
        <title>Organellar Genomes of White Spruce (Picea glauca): Assembly and Annotation.</title>
        <authorList>
            <person name="Jackman S.D."/>
            <person name="Warren R.L."/>
            <person name="Gibb E.A."/>
            <person name="Vandervalk B.P."/>
            <person name="Mohamadi H."/>
            <person name="Chu J."/>
            <person name="Raymond A."/>
            <person name="Pleasance S."/>
            <person name="Coope R."/>
            <person name="Wildung M.R."/>
            <person name="Ritland C.E."/>
            <person name="Bousquet J."/>
            <person name="Jones S.J."/>
            <person name="Bohlmann J."/>
            <person name="Birol I."/>
        </authorList>
    </citation>
    <scope>NUCLEOTIDE SEQUENCE [LARGE SCALE GENOMIC DNA]</scope>
    <source>
        <tissue evidence="1">Flushing bud</tissue>
    </source>
</reference>
<protein>
    <submittedName>
        <fullName evidence="1">Uncharacterized protein</fullName>
    </submittedName>
</protein>
<evidence type="ECO:0000313" key="1">
    <source>
        <dbReference type="EMBL" id="KUM50721.1"/>
    </source>
</evidence>
<organism evidence="1">
    <name type="scientific">Picea glauca</name>
    <name type="common">White spruce</name>
    <name type="synonym">Pinus glauca</name>
    <dbReference type="NCBI Taxonomy" id="3330"/>
    <lineage>
        <taxon>Eukaryota</taxon>
        <taxon>Viridiplantae</taxon>
        <taxon>Streptophyta</taxon>
        <taxon>Embryophyta</taxon>
        <taxon>Tracheophyta</taxon>
        <taxon>Spermatophyta</taxon>
        <taxon>Pinopsida</taxon>
        <taxon>Pinidae</taxon>
        <taxon>Conifers I</taxon>
        <taxon>Pinales</taxon>
        <taxon>Pinaceae</taxon>
        <taxon>Picea</taxon>
    </lineage>
</organism>
<accession>A0A124GP36</accession>
<geneLocation type="mitochondrion" evidence="1"/>
<name>A0A124GP36_PICGL</name>
<dbReference type="AlphaFoldDB" id="A0A124GP36"/>
<keyword evidence="1" id="KW-0496">Mitochondrion</keyword>
<comment type="caution">
    <text evidence="1">The sequence shown here is derived from an EMBL/GenBank/DDBJ whole genome shotgun (WGS) entry which is preliminary data.</text>
</comment>